<protein>
    <submittedName>
        <fullName evidence="1">Protein CBG05227</fullName>
    </submittedName>
</protein>
<accession>A8WZF5</accession>
<dbReference type="InterPro" id="IPR019428">
    <property type="entry name" value="7TM_GPCR_serpentine_rcpt_Str"/>
</dbReference>
<evidence type="ECO:0000313" key="1">
    <source>
        <dbReference type="EMBL" id="CAP25765.2"/>
    </source>
</evidence>
<dbReference type="InParanoid" id="A8WZF5"/>
<dbReference type="Proteomes" id="UP000008549">
    <property type="component" value="Unassembled WGS sequence"/>
</dbReference>
<dbReference type="AlphaFoldDB" id="A8WZF5"/>
<keyword evidence="2" id="KW-1185">Reference proteome</keyword>
<dbReference type="EMBL" id="HE601042">
    <property type="protein sequence ID" value="CAP25765.2"/>
    <property type="molecule type" value="Genomic_DNA"/>
</dbReference>
<dbReference type="Pfam" id="PF10326">
    <property type="entry name" value="7TM_GPCR_Str"/>
    <property type="match status" value="1"/>
</dbReference>
<reference evidence="1 2" key="1">
    <citation type="journal article" date="2003" name="PLoS Biol.">
        <title>The genome sequence of Caenorhabditis briggsae: a platform for comparative genomics.</title>
        <authorList>
            <person name="Stein L.D."/>
            <person name="Bao Z."/>
            <person name="Blasiar D."/>
            <person name="Blumenthal T."/>
            <person name="Brent M.R."/>
            <person name="Chen N."/>
            <person name="Chinwalla A."/>
            <person name="Clarke L."/>
            <person name="Clee C."/>
            <person name="Coghlan A."/>
            <person name="Coulson A."/>
            <person name="D'Eustachio P."/>
            <person name="Fitch D.H."/>
            <person name="Fulton L.A."/>
            <person name="Fulton R.E."/>
            <person name="Griffiths-Jones S."/>
            <person name="Harris T.W."/>
            <person name="Hillier L.W."/>
            <person name="Kamath R."/>
            <person name="Kuwabara P.E."/>
            <person name="Mardis E.R."/>
            <person name="Marra M.A."/>
            <person name="Miner T.L."/>
            <person name="Minx P."/>
            <person name="Mullikin J.C."/>
            <person name="Plumb R.W."/>
            <person name="Rogers J."/>
            <person name="Schein J.E."/>
            <person name="Sohrmann M."/>
            <person name="Spieth J."/>
            <person name="Stajich J.E."/>
            <person name="Wei C."/>
            <person name="Willey D."/>
            <person name="Wilson R.K."/>
            <person name="Durbin R."/>
            <person name="Waterston R.H."/>
        </authorList>
    </citation>
    <scope>NUCLEOTIDE SEQUENCE [LARGE SCALE GENOMIC DNA]</scope>
    <source>
        <strain evidence="1 2">AF16</strain>
    </source>
</reference>
<dbReference type="CTD" id="8587546"/>
<evidence type="ECO:0000313" key="2">
    <source>
        <dbReference type="Proteomes" id="UP000008549"/>
    </source>
</evidence>
<proteinExistence type="predicted"/>
<sequence>MHKNHHKQLFKTLMLQITVPSIFEIELSLPTEVLLSGFSLYPAADSIMVMYIVSEYRNKIKRDCDGLEVTLNGRFYRNTARFVEIRVLLQNESRGTLRKPDDRVVVTWILKLWKFIINSDGRSSCIVGIGQSARQLEKLPC</sequence>
<dbReference type="PANTHER" id="PTHR46000:SF7">
    <property type="entry name" value="SEVEN TM RECEPTOR"/>
    <property type="match status" value="1"/>
</dbReference>
<dbReference type="GeneID" id="8587546"/>
<dbReference type="PANTHER" id="PTHR46000">
    <property type="entry name" value="SEVEN TM RECEPTOR-RELATED"/>
    <property type="match status" value="1"/>
</dbReference>
<name>A8WZF5_CAEBR</name>
<dbReference type="KEGG" id="cbr:CBG_05227"/>
<dbReference type="RefSeq" id="XP_002645547.2">
    <property type="nucleotide sequence ID" value="XM_002645501.2"/>
</dbReference>
<reference evidence="1 2" key="2">
    <citation type="journal article" date="2011" name="PLoS Genet.">
        <title>Caenorhabditis briggsae recombinant inbred line genotypes reveal inter-strain incompatibility and the evolution of recombination.</title>
        <authorList>
            <person name="Ross J.A."/>
            <person name="Koboldt D.C."/>
            <person name="Staisch J.E."/>
            <person name="Chamberlin H.M."/>
            <person name="Gupta B.P."/>
            <person name="Miller R.D."/>
            <person name="Baird S.E."/>
            <person name="Haag E.S."/>
        </authorList>
    </citation>
    <scope>NUCLEOTIDE SEQUENCE [LARGE SCALE GENOMIC DNA]</scope>
    <source>
        <strain evidence="1 2">AF16</strain>
    </source>
</reference>
<gene>
    <name evidence="1" type="ORF">CBG05227</name>
    <name evidence="1" type="ORF">CBG_05227</name>
</gene>
<dbReference type="HOGENOM" id="CLU_1827040_0_0_1"/>
<organism evidence="1 2">
    <name type="scientific">Caenorhabditis briggsae</name>
    <dbReference type="NCBI Taxonomy" id="6238"/>
    <lineage>
        <taxon>Eukaryota</taxon>
        <taxon>Metazoa</taxon>
        <taxon>Ecdysozoa</taxon>
        <taxon>Nematoda</taxon>
        <taxon>Chromadorea</taxon>
        <taxon>Rhabditida</taxon>
        <taxon>Rhabditina</taxon>
        <taxon>Rhabditomorpha</taxon>
        <taxon>Rhabditoidea</taxon>
        <taxon>Rhabditidae</taxon>
        <taxon>Peloderinae</taxon>
        <taxon>Caenorhabditis</taxon>
    </lineage>
</organism>